<proteinExistence type="inferred from homology"/>
<evidence type="ECO:0000256" key="9">
    <source>
        <dbReference type="ARBA" id="ARBA00022843"/>
    </source>
</evidence>
<keyword evidence="9 11" id="KW-0832">Ubl conjugation</keyword>
<evidence type="ECO:0000256" key="4">
    <source>
        <dbReference type="ARBA" id="ARBA00022525"/>
    </source>
</evidence>
<dbReference type="GO" id="GO:0005576">
    <property type="term" value="C:extracellular region"/>
    <property type="evidence" value="ECO:0007669"/>
    <property type="project" value="UniProtKB-SubCell"/>
</dbReference>
<accession>A0A0R3BKG5</accession>
<keyword evidence="4 11" id="KW-0964">Secreted</keyword>
<keyword evidence="10 11" id="KW-1035">Host cytoplasm</keyword>
<dbReference type="RefSeq" id="WP_057030457.1">
    <property type="nucleotide sequence ID" value="NZ_LJYF01000051.1"/>
</dbReference>
<evidence type="ECO:0000256" key="11">
    <source>
        <dbReference type="PROSITE-ProRule" id="PRU01398"/>
    </source>
</evidence>
<dbReference type="Proteomes" id="UP000051380">
    <property type="component" value="Unassembled WGS sequence"/>
</dbReference>
<evidence type="ECO:0000256" key="10">
    <source>
        <dbReference type="ARBA" id="ARBA00023200"/>
    </source>
</evidence>
<evidence type="ECO:0000313" key="15">
    <source>
        <dbReference type="Proteomes" id="UP000051380"/>
    </source>
</evidence>
<feature type="region of interest" description="Disordered" evidence="12">
    <location>
        <begin position="1"/>
        <end position="35"/>
    </location>
</feature>
<dbReference type="EMBL" id="LJYF01000051">
    <property type="protein sequence ID" value="KRP85896.1"/>
    <property type="molecule type" value="Genomic_DNA"/>
</dbReference>
<dbReference type="Gene3D" id="1.20.1270.130">
    <property type="entry name" value="Shigella T3SS effector IpaH domain"/>
    <property type="match status" value="1"/>
</dbReference>
<dbReference type="InterPro" id="IPR029487">
    <property type="entry name" value="NEL_dom"/>
</dbReference>
<gene>
    <name evidence="14" type="ORF">AOQ72_03770</name>
</gene>
<dbReference type="Gene3D" id="1.20.58.360">
    <property type="entry name" value="Shigella T3SS effector IpaH defines"/>
    <property type="match status" value="1"/>
</dbReference>
<feature type="active site" description="Glycyl thioester intermediate" evidence="11">
    <location>
        <position position="410"/>
    </location>
</feature>
<dbReference type="PROSITE" id="PS51450">
    <property type="entry name" value="LRR"/>
    <property type="match status" value="2"/>
</dbReference>
<organism evidence="14 15">
    <name type="scientific">Bradyrhizobium yuanmingense</name>
    <dbReference type="NCBI Taxonomy" id="108015"/>
    <lineage>
        <taxon>Bacteria</taxon>
        <taxon>Pseudomonadati</taxon>
        <taxon>Pseudomonadota</taxon>
        <taxon>Alphaproteobacteria</taxon>
        <taxon>Hyphomicrobiales</taxon>
        <taxon>Nitrobacteraceae</taxon>
        <taxon>Bradyrhizobium</taxon>
    </lineage>
</organism>
<dbReference type="InterPro" id="IPR051071">
    <property type="entry name" value="LRR-bact_E3_ubiq_ligases"/>
</dbReference>
<evidence type="ECO:0000313" key="14">
    <source>
        <dbReference type="EMBL" id="KRP85896.1"/>
    </source>
</evidence>
<dbReference type="AlphaFoldDB" id="A0A0R3BKG5"/>
<name>A0A0R3BKG5_9BRAD</name>
<evidence type="ECO:0000256" key="5">
    <source>
        <dbReference type="ARBA" id="ARBA00022614"/>
    </source>
</evidence>
<dbReference type="GO" id="GO:0016567">
    <property type="term" value="P:protein ubiquitination"/>
    <property type="evidence" value="ECO:0007669"/>
    <property type="project" value="InterPro"/>
</dbReference>
<protein>
    <submittedName>
        <fullName evidence="14">E3 ubiquitin--protein ligase</fullName>
    </submittedName>
</protein>
<feature type="domain" description="NEL" evidence="13">
    <location>
        <begin position="329"/>
        <end position="634"/>
    </location>
</feature>
<comment type="similarity">
    <text evidence="3 11">Belongs to the LRR-containing bacterial E3 ligase family.</text>
</comment>
<keyword evidence="7" id="KW-0677">Repeat</keyword>
<dbReference type="Gene3D" id="1.20.58.90">
    <property type="match status" value="1"/>
</dbReference>
<dbReference type="GO" id="GO:0030430">
    <property type="term" value="C:host cell cytoplasm"/>
    <property type="evidence" value="ECO:0007669"/>
    <property type="project" value="UniProtKB-SubCell"/>
</dbReference>
<keyword evidence="6 11" id="KW-0808">Transferase</keyword>
<dbReference type="InterPro" id="IPR001611">
    <property type="entry name" value="Leu-rich_rpt"/>
</dbReference>
<dbReference type="PANTHER" id="PTHR47114">
    <property type="match status" value="1"/>
</dbReference>
<evidence type="ECO:0000256" key="7">
    <source>
        <dbReference type="ARBA" id="ARBA00022737"/>
    </source>
</evidence>
<evidence type="ECO:0000256" key="3">
    <source>
        <dbReference type="ARBA" id="ARBA00009868"/>
    </source>
</evidence>
<dbReference type="GO" id="GO:0004842">
    <property type="term" value="F:ubiquitin-protein transferase activity"/>
    <property type="evidence" value="ECO:0007669"/>
    <property type="project" value="UniProtKB-UniRule"/>
</dbReference>
<dbReference type="Gene3D" id="3.80.10.10">
    <property type="entry name" value="Ribonuclease Inhibitor"/>
    <property type="match status" value="1"/>
</dbReference>
<evidence type="ECO:0000256" key="2">
    <source>
        <dbReference type="ARBA" id="ARBA00004613"/>
    </source>
</evidence>
<keyword evidence="5" id="KW-0433">Leucine-rich repeat</keyword>
<dbReference type="Pfam" id="PF14496">
    <property type="entry name" value="NEL"/>
    <property type="match status" value="1"/>
</dbReference>
<dbReference type="PROSITE" id="PS52053">
    <property type="entry name" value="NEL"/>
    <property type="match status" value="1"/>
</dbReference>
<comment type="PTM">
    <text evidence="11">Ubiquitinated in the presence of host E1 ubiquitin-activating enzyme, E2 ubiquitin-conjugating enzyme and ubiquitin.</text>
</comment>
<keyword evidence="8 11" id="KW-0833">Ubl conjugation pathway</keyword>
<reference evidence="14 15" key="1">
    <citation type="submission" date="2015-09" db="EMBL/GenBank/DDBJ databases">
        <title>Draft Genome Sequence of the Strain BR 3267 (Bradyrhizobium yuanmingense) recommended as inoculant for cowpea in Brazil.</title>
        <authorList>
            <person name="Simoes-Araujo J.L."/>
            <person name="Zilli J.E."/>
        </authorList>
    </citation>
    <scope>NUCLEOTIDE SEQUENCE [LARGE SCALE GENOMIC DNA]</scope>
    <source>
        <strain evidence="14 15">BR3267</strain>
    </source>
</reference>
<dbReference type="InterPro" id="IPR032675">
    <property type="entry name" value="LRR_dom_sf"/>
</dbReference>
<evidence type="ECO:0000256" key="12">
    <source>
        <dbReference type="SAM" id="MobiDB-lite"/>
    </source>
</evidence>
<evidence type="ECO:0000259" key="13">
    <source>
        <dbReference type="PROSITE" id="PS52053"/>
    </source>
</evidence>
<sequence length="634" mass="69879">MNAERAQLGAGTPSEISESETSEPGSRAAAQWAEALTEADTSAADYASSQDQVLAAWAAEEGQAQDERPQEDVSRARAWQEAANVNQPLNLSSLSLTALSGPLPPELRRLNVEGNQLTSLPELPADLQRLNASNNRLISLPELPAGLRRLSAIRNRLTSLPADLPPGLQRLSVDNNQLTSLPGNLPATLRELDASANQLTTLPELPAGLQRLNVDHNQLTNLPDPFPAELEWLSATNNQLTSLPDPVPAELLWLGASNNQLTSVPETLLTQLGPESSVDLENNPLPDWLQTNLLTAMHAGDYAGPRIFLPMTQAVVEMGEGAVEVEPRPLHEVVADWLEGEPETVAAWQGFAQEPGAQDYAGFLERLRGTVNYGNNAFRHAVAEDLRQAAARPRLREQFFTLASEATASCEDRITLTWNSMQTARVNADVEAGAYDGRLDELLQQGRVMFRLEALDRIARETVNSLRDADADADIDADADTDVDTEVDTDADADIDEIEVYLAYQTQLREPLELWHIAPNMRFLNISHVTQDDVARAAMSVRDQEATGFRNYLLTRWQPWETVLARIRPEIEERLVDAMGEEFQTRLDRALAEYGLTGDPDAERELGAQIRSNIARDIRDAVTREVLKPYGLEL</sequence>
<evidence type="ECO:0000256" key="1">
    <source>
        <dbReference type="ARBA" id="ARBA00004192"/>
    </source>
</evidence>
<evidence type="ECO:0000256" key="6">
    <source>
        <dbReference type="ARBA" id="ARBA00022679"/>
    </source>
</evidence>
<comment type="caution">
    <text evidence="14">The sequence shown here is derived from an EMBL/GenBank/DDBJ whole genome shotgun (WGS) entry which is preliminary data.</text>
</comment>
<feature type="compositionally biased region" description="Low complexity" evidence="12">
    <location>
        <begin position="22"/>
        <end position="35"/>
    </location>
</feature>
<dbReference type="SUPFAM" id="SSF52058">
    <property type="entry name" value="L domain-like"/>
    <property type="match status" value="1"/>
</dbReference>
<evidence type="ECO:0000256" key="8">
    <source>
        <dbReference type="ARBA" id="ARBA00022786"/>
    </source>
</evidence>
<comment type="subcellular location">
    <subcellularLocation>
        <location evidence="1">Host cytoplasm</location>
    </subcellularLocation>
    <subcellularLocation>
        <location evidence="2">Secreted</location>
    </subcellularLocation>
</comment>
<dbReference type="PANTHER" id="PTHR47114:SF2">
    <property type="entry name" value="OLIGODENDROCYTE-MYELIN GLYCOPROTEIN"/>
    <property type="match status" value="1"/>
</dbReference>
<dbReference type="SMART" id="SM00364">
    <property type="entry name" value="LRR_BAC"/>
    <property type="match status" value="8"/>
</dbReference>